<evidence type="ECO:0000256" key="9">
    <source>
        <dbReference type="ARBA" id="ARBA00023010"/>
    </source>
</evidence>
<evidence type="ECO:0000256" key="12">
    <source>
        <dbReference type="ARBA" id="ARBA00023242"/>
    </source>
</evidence>
<evidence type="ECO:0000256" key="11">
    <source>
        <dbReference type="ARBA" id="ARBA00023136"/>
    </source>
</evidence>
<proteinExistence type="inferred from homology"/>
<protein>
    <submittedName>
        <fullName evidence="14">Uncharacterized protein</fullName>
    </submittedName>
</protein>
<evidence type="ECO:0000256" key="4">
    <source>
        <dbReference type="ARBA" id="ARBA00022448"/>
    </source>
</evidence>
<dbReference type="GO" id="GO:0006999">
    <property type="term" value="P:nuclear pore organization"/>
    <property type="evidence" value="ECO:0007669"/>
    <property type="project" value="TreeGrafter"/>
</dbReference>
<feature type="transmembrane region" description="Helical" evidence="13">
    <location>
        <begin position="12"/>
        <end position="30"/>
    </location>
</feature>
<keyword evidence="10" id="KW-0906">Nuclear pore complex</keyword>
<gene>
    <name evidence="14" type="ORF">Acr_00g0032410</name>
</gene>
<evidence type="ECO:0000256" key="1">
    <source>
        <dbReference type="ARBA" id="ARBA00004232"/>
    </source>
</evidence>
<dbReference type="GO" id="GO:0030674">
    <property type="term" value="F:protein-macromolecule adaptor activity"/>
    <property type="evidence" value="ECO:0007669"/>
    <property type="project" value="TreeGrafter"/>
</dbReference>
<keyword evidence="11 13" id="KW-0472">Membrane</keyword>
<dbReference type="EMBL" id="BJWL01000205">
    <property type="protein sequence ID" value="GFS34128.1"/>
    <property type="molecule type" value="Genomic_DNA"/>
</dbReference>
<sequence>MSRADTEVVKNRFLGFLLWQSVQSTAIYFLSKSLLLSLFTPNPFTPSLSAFLAFLAFHVSLLLISFSLFAVASPKPHRPSSAVELAGRLVNLVFVSGGQPLPPDFRRRAKISLSFVLFVAASALLGFLSLLCVCLNCFDDGGYYWRRLGRLGFRGLVVGFFYGLWYIYKRRWVLEFPIIQVRMLSANSFSKVALLSTLCMCR</sequence>
<evidence type="ECO:0000256" key="13">
    <source>
        <dbReference type="SAM" id="Phobius"/>
    </source>
</evidence>
<evidence type="ECO:0000256" key="10">
    <source>
        <dbReference type="ARBA" id="ARBA00023132"/>
    </source>
</evidence>
<dbReference type="AlphaFoldDB" id="A0A7J0DFC8"/>
<evidence type="ECO:0000256" key="7">
    <source>
        <dbReference type="ARBA" id="ARBA00022927"/>
    </source>
</evidence>
<evidence type="ECO:0000256" key="8">
    <source>
        <dbReference type="ARBA" id="ARBA00022989"/>
    </source>
</evidence>
<dbReference type="GO" id="GO:0031965">
    <property type="term" value="C:nuclear membrane"/>
    <property type="evidence" value="ECO:0007669"/>
    <property type="project" value="UniProtKB-SubCell"/>
</dbReference>
<dbReference type="GO" id="GO:0070762">
    <property type="term" value="C:nuclear pore transmembrane ring"/>
    <property type="evidence" value="ECO:0007669"/>
    <property type="project" value="TreeGrafter"/>
</dbReference>
<dbReference type="PANTHER" id="PTHR13269:SF6">
    <property type="entry name" value="NUCLEOPORIN NDC1"/>
    <property type="match status" value="1"/>
</dbReference>
<reference evidence="15" key="1">
    <citation type="submission" date="2019-07" db="EMBL/GenBank/DDBJ databases">
        <title>De Novo Assembly of kiwifruit Actinidia rufa.</title>
        <authorList>
            <person name="Sugita-Konishi S."/>
            <person name="Sato K."/>
            <person name="Mori E."/>
            <person name="Abe Y."/>
            <person name="Kisaki G."/>
            <person name="Hamano K."/>
            <person name="Suezawa K."/>
            <person name="Otani M."/>
            <person name="Fukuda T."/>
            <person name="Manabe T."/>
            <person name="Gomi K."/>
            <person name="Tabuchi M."/>
            <person name="Akimitsu K."/>
            <person name="Kataoka I."/>
        </authorList>
    </citation>
    <scope>NUCLEOTIDE SEQUENCE [LARGE SCALE GENOMIC DNA]</scope>
    <source>
        <strain evidence="15">cv. Fuchu</strain>
    </source>
</reference>
<keyword evidence="12" id="KW-0539">Nucleus</keyword>
<evidence type="ECO:0000256" key="2">
    <source>
        <dbReference type="ARBA" id="ARBA00004567"/>
    </source>
</evidence>
<comment type="subcellular location">
    <subcellularLocation>
        <location evidence="1">Nucleus membrane</location>
        <topology evidence="1">Multi-pass membrane protein</topology>
    </subcellularLocation>
    <subcellularLocation>
        <location evidence="2">Nucleus</location>
        <location evidence="2">Nuclear pore complex</location>
    </subcellularLocation>
</comment>
<feature type="transmembrane region" description="Helical" evidence="13">
    <location>
        <begin position="151"/>
        <end position="168"/>
    </location>
</feature>
<evidence type="ECO:0000313" key="15">
    <source>
        <dbReference type="Proteomes" id="UP000585474"/>
    </source>
</evidence>
<comment type="caution">
    <text evidence="14">The sequence shown here is derived from an EMBL/GenBank/DDBJ whole genome shotgun (WGS) entry which is preliminary data.</text>
</comment>
<evidence type="ECO:0000256" key="5">
    <source>
        <dbReference type="ARBA" id="ARBA00022692"/>
    </source>
</evidence>
<name>A0A7J0DFC8_9ERIC</name>
<dbReference type="GO" id="GO:0015031">
    <property type="term" value="P:protein transport"/>
    <property type="evidence" value="ECO:0007669"/>
    <property type="project" value="UniProtKB-KW"/>
</dbReference>
<dbReference type="InterPro" id="IPR019049">
    <property type="entry name" value="Nucleoporin_prot_Ndc1/Nup"/>
</dbReference>
<dbReference type="PANTHER" id="PTHR13269">
    <property type="entry name" value="NUCLEOPORIN NDC1"/>
    <property type="match status" value="1"/>
</dbReference>
<evidence type="ECO:0000256" key="3">
    <source>
        <dbReference type="ARBA" id="ARBA00005760"/>
    </source>
</evidence>
<keyword evidence="5 13" id="KW-0812">Transmembrane</keyword>
<feature type="transmembrane region" description="Helical" evidence="13">
    <location>
        <begin position="50"/>
        <end position="71"/>
    </location>
</feature>
<keyword evidence="15" id="KW-1185">Reference proteome</keyword>
<keyword evidence="9" id="KW-0811">Translocation</keyword>
<keyword evidence="6" id="KW-0509">mRNA transport</keyword>
<dbReference type="Proteomes" id="UP000585474">
    <property type="component" value="Unassembled WGS sequence"/>
</dbReference>
<dbReference type="GO" id="GO:0051028">
    <property type="term" value="P:mRNA transport"/>
    <property type="evidence" value="ECO:0007669"/>
    <property type="project" value="UniProtKB-KW"/>
</dbReference>
<feature type="transmembrane region" description="Helical" evidence="13">
    <location>
        <begin position="111"/>
        <end position="131"/>
    </location>
</feature>
<organism evidence="14 15">
    <name type="scientific">Actinidia rufa</name>
    <dbReference type="NCBI Taxonomy" id="165716"/>
    <lineage>
        <taxon>Eukaryota</taxon>
        <taxon>Viridiplantae</taxon>
        <taxon>Streptophyta</taxon>
        <taxon>Embryophyta</taxon>
        <taxon>Tracheophyta</taxon>
        <taxon>Spermatophyta</taxon>
        <taxon>Magnoliopsida</taxon>
        <taxon>eudicotyledons</taxon>
        <taxon>Gunneridae</taxon>
        <taxon>Pentapetalae</taxon>
        <taxon>asterids</taxon>
        <taxon>Ericales</taxon>
        <taxon>Actinidiaceae</taxon>
        <taxon>Actinidia</taxon>
    </lineage>
</organism>
<keyword evidence="4" id="KW-0813">Transport</keyword>
<evidence type="ECO:0000256" key="6">
    <source>
        <dbReference type="ARBA" id="ARBA00022816"/>
    </source>
</evidence>
<keyword evidence="7" id="KW-0653">Protein transport</keyword>
<dbReference type="OrthoDB" id="67850at2759"/>
<keyword evidence="8 13" id="KW-1133">Transmembrane helix</keyword>
<comment type="similarity">
    <text evidence="3">Belongs to the NDC1 family.</text>
</comment>
<evidence type="ECO:0000313" key="14">
    <source>
        <dbReference type="EMBL" id="GFS34128.1"/>
    </source>
</evidence>
<accession>A0A7J0DFC8</accession>